<reference evidence="1 2" key="1">
    <citation type="submission" date="2012-02" db="EMBL/GenBank/DDBJ databases">
        <title>Improved High-Quality Draft Sequence of Rhizobium leguminosarum bv. trifolii WSM597.</title>
        <authorList>
            <consortium name="US DOE Joint Genome Institute"/>
            <person name="Lucas S."/>
            <person name="Han J."/>
            <person name="Lapidus A."/>
            <person name="Cheng J.-F."/>
            <person name="Goodwin L."/>
            <person name="Pitluck S."/>
            <person name="Peters L."/>
            <person name="Ovchinnikova G."/>
            <person name="Held B."/>
            <person name="Detter J.C."/>
            <person name="Han C."/>
            <person name="Tapia R."/>
            <person name="Land M."/>
            <person name="Hauser L."/>
            <person name="Kyrpides N."/>
            <person name="Ivanova N."/>
            <person name="Pagani I."/>
            <person name="Brau L."/>
            <person name="Yates R."/>
            <person name="O'Hara G."/>
            <person name="Rui T."/>
            <person name="Howieson J."/>
            <person name="Reeve W."/>
            <person name="Woyke T."/>
        </authorList>
    </citation>
    <scope>NUCLEOTIDE SEQUENCE [LARGE SCALE GENOMIC DNA]</scope>
    <source>
        <strain evidence="1 2">WSM597</strain>
    </source>
</reference>
<gene>
    <name evidence="1" type="ORF">Rleg9DRAFT_7471</name>
</gene>
<protein>
    <submittedName>
        <fullName evidence="1">Uncharacterized protein</fullName>
    </submittedName>
</protein>
<dbReference type="HOGENOM" id="CLU_3037302_0_0_5"/>
<sequence>MKDISILNAENRNVASLDVDDQSGGSGQHVRLKGNWRSAYVHFVLRDFEKLLHQK</sequence>
<proteinExistence type="predicted"/>
<evidence type="ECO:0000313" key="1">
    <source>
        <dbReference type="EMBL" id="EJB08420.1"/>
    </source>
</evidence>
<dbReference type="Proteomes" id="UP000005092">
    <property type="component" value="Unassembled WGS sequence"/>
</dbReference>
<dbReference type="EMBL" id="JH719381">
    <property type="protein sequence ID" value="EJB08420.1"/>
    <property type="molecule type" value="Genomic_DNA"/>
</dbReference>
<evidence type="ECO:0000313" key="2">
    <source>
        <dbReference type="Proteomes" id="UP000005092"/>
    </source>
</evidence>
<accession>J0HD90</accession>
<organism evidence="1 2">
    <name type="scientific">Rhizobium leguminosarum bv. trifolii WSM597</name>
    <dbReference type="NCBI Taxonomy" id="754764"/>
    <lineage>
        <taxon>Bacteria</taxon>
        <taxon>Pseudomonadati</taxon>
        <taxon>Pseudomonadota</taxon>
        <taxon>Alphaproteobacteria</taxon>
        <taxon>Hyphomicrobiales</taxon>
        <taxon>Rhizobiaceae</taxon>
        <taxon>Rhizobium/Agrobacterium group</taxon>
        <taxon>Rhizobium</taxon>
    </lineage>
</organism>
<name>J0HD90_RHILT</name>
<dbReference type="AlphaFoldDB" id="J0HD90"/>
<feature type="non-terminal residue" evidence="1">
    <location>
        <position position="55"/>
    </location>
</feature>